<protein>
    <submittedName>
        <fullName evidence="1">Uncharacterized protein</fullName>
    </submittedName>
</protein>
<dbReference type="OrthoDB" id="3140657at2759"/>
<reference evidence="1" key="1">
    <citation type="submission" date="2011-11" db="EMBL/GenBank/DDBJ databases">
        <title>The Genome Sequence of Fusarium oxysporum Cotton.</title>
        <authorList>
            <consortium name="The Broad Institute Genome Sequencing Platform"/>
            <person name="Ma L.-J."/>
            <person name="Gale L.R."/>
            <person name="Schwartz D.C."/>
            <person name="Zhou S."/>
            <person name="Corby-Kistler H."/>
            <person name="Young S.K."/>
            <person name="Zeng Q."/>
            <person name="Gargeya S."/>
            <person name="Fitzgerald M."/>
            <person name="Haas B."/>
            <person name="Abouelleil A."/>
            <person name="Alvarado L."/>
            <person name="Arachchi H.M."/>
            <person name="Berlin A."/>
            <person name="Brown A."/>
            <person name="Chapman S.B."/>
            <person name="Chen Z."/>
            <person name="Dunbar C."/>
            <person name="Freedman E."/>
            <person name="Gearin G."/>
            <person name="Goldberg J."/>
            <person name="Griggs A."/>
            <person name="Gujja S."/>
            <person name="Heiman D."/>
            <person name="Howarth C."/>
            <person name="Larson L."/>
            <person name="Lui A."/>
            <person name="MacDonald P.J.P."/>
            <person name="Montmayeur A."/>
            <person name="Murphy C."/>
            <person name="Neiman D."/>
            <person name="Pearson M."/>
            <person name="Priest M."/>
            <person name="Roberts A."/>
            <person name="Saif S."/>
            <person name="Shea T."/>
            <person name="Shenoy N."/>
            <person name="Sisk P."/>
            <person name="Stolte C."/>
            <person name="Sykes S."/>
            <person name="Wortman J."/>
            <person name="Nusbaum C."/>
            <person name="Birren B."/>
        </authorList>
    </citation>
    <scope>NUCLEOTIDE SEQUENCE [LARGE SCALE GENOMIC DNA]</scope>
    <source>
        <strain evidence="1">25433</strain>
    </source>
</reference>
<reference evidence="1" key="2">
    <citation type="submission" date="2012-05" db="EMBL/GenBank/DDBJ databases">
        <title>The Genome Annotation of Fusarium oxysporum Cotton.</title>
        <authorList>
            <consortium name="The Broad Institute Genomics Platform"/>
            <person name="Ma L.-J."/>
            <person name="Corby-Kistler H."/>
            <person name="Broz K."/>
            <person name="Gale L.R."/>
            <person name="Jonkers W."/>
            <person name="O'Donnell K."/>
            <person name="Ploetz R."/>
            <person name="Steinberg C."/>
            <person name="Schwartz D.C."/>
            <person name="VanEtten H."/>
            <person name="Zhou S."/>
            <person name="Young S.K."/>
            <person name="Zeng Q."/>
            <person name="Gargeya S."/>
            <person name="Fitzgerald M."/>
            <person name="Abouelleil A."/>
            <person name="Alvarado L."/>
            <person name="Chapman S.B."/>
            <person name="Gainer-Dewar J."/>
            <person name="Goldberg J."/>
            <person name="Griggs A."/>
            <person name="Gujja S."/>
            <person name="Hansen M."/>
            <person name="Howarth C."/>
            <person name="Imamovic A."/>
            <person name="Ireland A."/>
            <person name="Larimer J."/>
            <person name="McCowan C."/>
            <person name="Murphy C."/>
            <person name="Pearson M."/>
            <person name="Poon T.W."/>
            <person name="Priest M."/>
            <person name="Roberts A."/>
            <person name="Saif S."/>
            <person name="Shea T."/>
            <person name="Sykes S."/>
            <person name="Wortman J."/>
            <person name="Nusbaum C."/>
            <person name="Birren B."/>
        </authorList>
    </citation>
    <scope>NUCLEOTIDE SEQUENCE</scope>
    <source>
        <strain evidence="1">25433</strain>
    </source>
</reference>
<sequence>MDLSQIGALPYLKVLALGSYIFTNERETDWIASLKRSNSSGGLEELYLDDCPILHKAGQYGPLTTGGYPVPWTVMYGVGQNKNTSIFENSMK</sequence>
<accession>X0L7K7</accession>
<evidence type="ECO:0000313" key="1">
    <source>
        <dbReference type="EMBL" id="EXM21924.1"/>
    </source>
</evidence>
<name>X0L7K7_FUSOX</name>
<gene>
    <name evidence="1" type="ORF">FOTG_10219</name>
</gene>
<dbReference type="Proteomes" id="UP000030701">
    <property type="component" value="Unassembled WGS sequence"/>
</dbReference>
<dbReference type="EMBL" id="JH657943">
    <property type="protein sequence ID" value="EXM21924.1"/>
    <property type="molecule type" value="Genomic_DNA"/>
</dbReference>
<proteinExistence type="predicted"/>
<dbReference type="HOGENOM" id="CLU_154726_0_0_1"/>
<organism evidence="1">
    <name type="scientific">Fusarium oxysporum f. sp. vasinfectum 25433</name>
    <dbReference type="NCBI Taxonomy" id="1089449"/>
    <lineage>
        <taxon>Eukaryota</taxon>
        <taxon>Fungi</taxon>
        <taxon>Dikarya</taxon>
        <taxon>Ascomycota</taxon>
        <taxon>Pezizomycotina</taxon>
        <taxon>Sordariomycetes</taxon>
        <taxon>Hypocreomycetidae</taxon>
        <taxon>Hypocreales</taxon>
        <taxon>Nectriaceae</taxon>
        <taxon>Fusarium</taxon>
        <taxon>Fusarium oxysporum species complex</taxon>
    </lineage>
</organism>
<dbReference type="AlphaFoldDB" id="X0L7K7"/>